<dbReference type="AlphaFoldDB" id="A0A1N7FMJ0"/>
<accession>A0A1N7FMJ0</accession>
<sequence length="55" mass="5912">MYTQNLVFLGGNTVAELTARFAVFLSSRLSGVLGGVVGTYSSRTNPVFRLLIDSD</sequence>
<evidence type="ECO:0000313" key="1">
    <source>
        <dbReference type="EMBL" id="SIS01541.1"/>
    </source>
</evidence>
<organism evidence="1 2">
    <name type="scientific">Natronorubrum thiooxidans</name>
    <dbReference type="NCBI Taxonomy" id="308853"/>
    <lineage>
        <taxon>Archaea</taxon>
        <taxon>Methanobacteriati</taxon>
        <taxon>Methanobacteriota</taxon>
        <taxon>Stenosarchaea group</taxon>
        <taxon>Halobacteria</taxon>
        <taxon>Halobacteriales</taxon>
        <taxon>Natrialbaceae</taxon>
        <taxon>Natronorubrum</taxon>
    </lineage>
</organism>
<name>A0A1N7FMJ0_9EURY</name>
<proteinExistence type="predicted"/>
<protein>
    <submittedName>
        <fullName evidence="1">Uncharacterized protein</fullName>
    </submittedName>
</protein>
<reference evidence="2" key="1">
    <citation type="submission" date="2017-01" db="EMBL/GenBank/DDBJ databases">
        <authorList>
            <person name="Varghese N."/>
            <person name="Submissions S."/>
        </authorList>
    </citation>
    <scope>NUCLEOTIDE SEQUENCE [LARGE SCALE GENOMIC DNA]</scope>
    <source>
        <strain evidence="2">type strain: HArc-</strain>
    </source>
</reference>
<gene>
    <name evidence="1" type="ORF">SAMN05421752_107149</name>
</gene>
<dbReference type="Proteomes" id="UP000185936">
    <property type="component" value="Unassembled WGS sequence"/>
</dbReference>
<dbReference type="STRING" id="308853.SAMN05421752_107149"/>
<dbReference type="EMBL" id="FTNR01000007">
    <property type="protein sequence ID" value="SIS01541.1"/>
    <property type="molecule type" value="Genomic_DNA"/>
</dbReference>
<keyword evidence="2" id="KW-1185">Reference proteome</keyword>
<evidence type="ECO:0000313" key="2">
    <source>
        <dbReference type="Proteomes" id="UP000185936"/>
    </source>
</evidence>